<dbReference type="GO" id="GO:0008270">
    <property type="term" value="F:zinc ion binding"/>
    <property type="evidence" value="ECO:0007669"/>
    <property type="project" value="UniProtKB-UniRule"/>
</dbReference>
<evidence type="ECO:0000313" key="11">
    <source>
        <dbReference type="Proteomes" id="UP000023430"/>
    </source>
</evidence>
<dbReference type="PANTHER" id="PTHR11271">
    <property type="entry name" value="GUANINE DEAMINASE"/>
    <property type="match status" value="1"/>
</dbReference>
<keyword evidence="6 8" id="KW-0862">Zinc</keyword>
<dbReference type="InterPro" id="IPR051607">
    <property type="entry name" value="Metallo-dep_hydrolases"/>
</dbReference>
<dbReference type="STRING" id="1449351.RISW2_05670"/>
<dbReference type="PATRIC" id="fig|1449351.3.peg.2444"/>
<feature type="domain" description="Amidohydrolase-related" evidence="9">
    <location>
        <begin position="101"/>
        <end position="460"/>
    </location>
</feature>
<evidence type="ECO:0000259" key="9">
    <source>
        <dbReference type="Pfam" id="PF01979"/>
    </source>
</evidence>
<comment type="catalytic activity">
    <reaction evidence="8">
        <text>guanine + H2O + H(+) = xanthine + NH4(+)</text>
        <dbReference type="Rhea" id="RHEA:14665"/>
        <dbReference type="ChEBI" id="CHEBI:15377"/>
        <dbReference type="ChEBI" id="CHEBI:15378"/>
        <dbReference type="ChEBI" id="CHEBI:16235"/>
        <dbReference type="ChEBI" id="CHEBI:17712"/>
        <dbReference type="ChEBI" id="CHEBI:28938"/>
        <dbReference type="EC" id="3.5.4.3"/>
    </reaction>
</comment>
<dbReference type="InterPro" id="IPR011059">
    <property type="entry name" value="Metal-dep_hydrolase_composite"/>
</dbReference>
<comment type="function">
    <text evidence="8">Catalyzes the hydrolytic deamination of guanine, producing xanthine and ammonia.</text>
</comment>
<evidence type="ECO:0000256" key="4">
    <source>
        <dbReference type="ARBA" id="ARBA00022723"/>
    </source>
</evidence>
<evidence type="ECO:0000313" key="10">
    <source>
        <dbReference type="EMBL" id="ETX28580.1"/>
    </source>
</evidence>
<evidence type="ECO:0000256" key="2">
    <source>
        <dbReference type="ARBA" id="ARBA00006745"/>
    </source>
</evidence>
<accession>X7F724</accession>
<evidence type="ECO:0000256" key="1">
    <source>
        <dbReference type="ARBA" id="ARBA00004984"/>
    </source>
</evidence>
<dbReference type="InterPro" id="IPR032466">
    <property type="entry name" value="Metal_Hydrolase"/>
</dbReference>
<dbReference type="PANTHER" id="PTHR11271:SF6">
    <property type="entry name" value="GUANINE DEAMINASE"/>
    <property type="match status" value="1"/>
</dbReference>
<evidence type="ECO:0000256" key="5">
    <source>
        <dbReference type="ARBA" id="ARBA00022801"/>
    </source>
</evidence>
<evidence type="ECO:0000256" key="3">
    <source>
        <dbReference type="ARBA" id="ARBA00012781"/>
    </source>
</evidence>
<protein>
    <recommendedName>
        <fullName evidence="3 7">Guanine deaminase</fullName>
        <shortName evidence="8">Guanase</shortName>
        <ecNumber evidence="3 7">3.5.4.3</ecNumber>
    </recommendedName>
    <alternativeName>
        <fullName evidence="8">Guanine aminohydrolase</fullName>
    </alternativeName>
</protein>
<name>X7F724_9RHOB</name>
<proteinExistence type="inferred from homology"/>
<dbReference type="EC" id="3.5.4.3" evidence="3 7"/>
<dbReference type="EMBL" id="JAME01000017">
    <property type="protein sequence ID" value="ETX28580.1"/>
    <property type="molecule type" value="Genomic_DNA"/>
</dbReference>
<comment type="similarity">
    <text evidence="2 8">Belongs to the metallo-dependent hydrolases superfamily. ATZ/TRZ family.</text>
</comment>
<dbReference type="SUPFAM" id="SSF51338">
    <property type="entry name" value="Composite domain of metallo-dependent hydrolases"/>
    <property type="match status" value="2"/>
</dbReference>
<keyword evidence="5 8" id="KW-0378">Hydrolase</keyword>
<dbReference type="AlphaFoldDB" id="X7F724"/>
<gene>
    <name evidence="10" type="ORF">RISW2_05670</name>
</gene>
<dbReference type="Gene3D" id="2.30.40.10">
    <property type="entry name" value="Urease, subunit C, domain 1"/>
    <property type="match status" value="1"/>
</dbReference>
<dbReference type="InterPro" id="IPR014311">
    <property type="entry name" value="Guanine_deaminase"/>
</dbReference>
<reference evidence="10 11" key="1">
    <citation type="submission" date="2014-01" db="EMBL/GenBank/DDBJ databases">
        <title>Roseivivax isoporae LMG 25204 Genome Sequencing.</title>
        <authorList>
            <person name="Lai Q."/>
            <person name="Li G."/>
            <person name="Shao Z."/>
        </authorList>
    </citation>
    <scope>NUCLEOTIDE SEQUENCE [LARGE SCALE GENOMIC DNA]</scope>
    <source>
        <strain evidence="10 11">LMG 25204</strain>
    </source>
</reference>
<dbReference type="NCBIfam" id="TIGR02967">
    <property type="entry name" value="guan_deamin"/>
    <property type="match status" value="1"/>
</dbReference>
<dbReference type="Pfam" id="PF01979">
    <property type="entry name" value="Amidohydro_1"/>
    <property type="match status" value="1"/>
</dbReference>
<dbReference type="eggNOG" id="COG0402">
    <property type="taxonomic scope" value="Bacteria"/>
</dbReference>
<comment type="caution">
    <text evidence="10">The sequence shown here is derived from an EMBL/GenBank/DDBJ whole genome shotgun (WGS) entry which is preliminary data.</text>
</comment>
<keyword evidence="11" id="KW-1185">Reference proteome</keyword>
<dbReference type="InterPro" id="IPR006680">
    <property type="entry name" value="Amidohydro-rel"/>
</dbReference>
<keyword evidence="4 8" id="KW-0479">Metal-binding</keyword>
<sequence length="475" mass="51368">MPTRPPPGCSRANDTLRAGAVAPARDILARDEMTPTDQILRGRLLSFARRPEGPEDRDAYTYLEDGALHVANGRIVARGTWDEVRAAAPEVPVVDHRPHLILPGFVDTHIHFPQIEMIASWGAQLLDWLNTYTFPTELRFDDPDHAAAMARAFFDLLLSHGTTTAVAFGSVHPQSVDAFFTEAARRDMRMLAGKVMMDRNAPEGLRDTAQRGYDESRALIGRWHGRGRAGYAIAPRFALTSTPAQLQAAGALAAEFPDCPVQTHLSENPAEIAATRALFPDAPDYLGIYESHGLVRGNTLLGHAIHLEPREIDALAERGARPVFCPTSNLFLGSGLFDDAGLRARGIVPGIATDVGAGTSYSMLATLSEGYKVLQLRGQKLHPLAAFDWITRGNAEVLGLADRIGTLDPGTEADVVVLDSRATPDMALRLSRAESLSEELFALQVLGDDRAVAQVYVAGRAQLGRDRADVAHAAA</sequence>
<dbReference type="Gene3D" id="3.20.20.140">
    <property type="entry name" value="Metal-dependent hydrolases"/>
    <property type="match status" value="1"/>
</dbReference>
<dbReference type="GO" id="GO:0006147">
    <property type="term" value="P:guanine catabolic process"/>
    <property type="evidence" value="ECO:0007669"/>
    <property type="project" value="UniProtKB-UniRule"/>
</dbReference>
<evidence type="ECO:0000256" key="8">
    <source>
        <dbReference type="RuleBase" id="RU366009"/>
    </source>
</evidence>
<dbReference type="GO" id="GO:0005829">
    <property type="term" value="C:cytosol"/>
    <property type="evidence" value="ECO:0007669"/>
    <property type="project" value="TreeGrafter"/>
</dbReference>
<dbReference type="GO" id="GO:0008892">
    <property type="term" value="F:guanine deaminase activity"/>
    <property type="evidence" value="ECO:0007669"/>
    <property type="project" value="UniProtKB-UniRule"/>
</dbReference>
<dbReference type="NCBIfam" id="NF006679">
    <property type="entry name" value="PRK09228.1"/>
    <property type="match status" value="1"/>
</dbReference>
<dbReference type="UniPathway" id="UPA00603">
    <property type="reaction ID" value="UER00660"/>
</dbReference>
<dbReference type="SUPFAM" id="SSF51556">
    <property type="entry name" value="Metallo-dependent hydrolases"/>
    <property type="match status" value="1"/>
</dbReference>
<comment type="cofactor">
    <cofactor evidence="8">
        <name>Zn(2+)</name>
        <dbReference type="ChEBI" id="CHEBI:29105"/>
    </cofactor>
    <text evidence="8">Binds 1 zinc ion per subunit.</text>
</comment>
<evidence type="ECO:0000256" key="7">
    <source>
        <dbReference type="NCBIfam" id="TIGR02967"/>
    </source>
</evidence>
<evidence type="ECO:0000256" key="6">
    <source>
        <dbReference type="ARBA" id="ARBA00022833"/>
    </source>
</evidence>
<organism evidence="10 11">
    <name type="scientific">Roseivivax isoporae LMG 25204</name>
    <dbReference type="NCBI Taxonomy" id="1449351"/>
    <lineage>
        <taxon>Bacteria</taxon>
        <taxon>Pseudomonadati</taxon>
        <taxon>Pseudomonadota</taxon>
        <taxon>Alphaproteobacteria</taxon>
        <taxon>Rhodobacterales</taxon>
        <taxon>Roseobacteraceae</taxon>
        <taxon>Roseivivax</taxon>
    </lineage>
</organism>
<dbReference type="Proteomes" id="UP000023430">
    <property type="component" value="Unassembled WGS sequence"/>
</dbReference>
<comment type="pathway">
    <text evidence="1 8">Purine metabolism; guanine degradation; xanthine from guanine: step 1/1.</text>
</comment>